<feature type="site" description="Transition state stabilizer" evidence="6">
    <location>
        <position position="242"/>
    </location>
</feature>
<feature type="binding site" evidence="6">
    <location>
        <begin position="209"/>
        <end position="213"/>
    </location>
    <ligand>
        <name>ATP</name>
        <dbReference type="ChEBI" id="CHEBI:30616"/>
    </ligand>
</feature>
<dbReference type="InterPro" id="IPR000890">
    <property type="entry name" value="Aliphatic_acid_kin_short-chain"/>
</dbReference>
<comment type="subcellular location">
    <subcellularLocation>
        <location evidence="6">Cytoplasm</location>
    </subcellularLocation>
</comment>
<dbReference type="Proteomes" id="UP000004959">
    <property type="component" value="Chromosome"/>
</dbReference>
<accession>G9WJT4</accession>
<comment type="cofactor">
    <cofactor evidence="6">
        <name>Mg(2+)</name>
        <dbReference type="ChEBI" id="CHEBI:18420"/>
    </cofactor>
    <cofactor evidence="6">
        <name>Mn(2+)</name>
        <dbReference type="ChEBI" id="CHEBI:29035"/>
    </cofactor>
    <text evidence="6">Mg(2+). Can also accept Mn(2+).</text>
</comment>
<evidence type="ECO:0000256" key="3">
    <source>
        <dbReference type="ARBA" id="ARBA00022741"/>
    </source>
</evidence>
<dbReference type="InterPro" id="IPR043129">
    <property type="entry name" value="ATPase_NBD"/>
</dbReference>
<dbReference type="OrthoDB" id="9802453at2"/>
<dbReference type="GO" id="GO:0006083">
    <property type="term" value="P:acetate metabolic process"/>
    <property type="evidence" value="ECO:0007669"/>
    <property type="project" value="TreeGrafter"/>
</dbReference>
<comment type="caution">
    <text evidence="8">The sequence shown here is derived from an EMBL/GenBank/DDBJ whole genome shotgun (WGS) entry which is preliminary data.</text>
</comment>
<dbReference type="Gene3D" id="3.30.420.40">
    <property type="match status" value="2"/>
</dbReference>
<dbReference type="NCBIfam" id="TIGR00016">
    <property type="entry name" value="ackA"/>
    <property type="match status" value="1"/>
</dbReference>
<dbReference type="AlphaFoldDB" id="G9WJT4"/>
<dbReference type="GO" id="GO:0008776">
    <property type="term" value="F:acetate kinase activity"/>
    <property type="evidence" value="ECO:0007669"/>
    <property type="project" value="UniProtKB-UniRule"/>
</dbReference>
<dbReference type="HAMAP" id="MF_00020">
    <property type="entry name" value="Acetate_kinase"/>
    <property type="match status" value="1"/>
</dbReference>
<evidence type="ECO:0000256" key="5">
    <source>
        <dbReference type="ARBA" id="ARBA00022840"/>
    </source>
</evidence>
<comment type="similarity">
    <text evidence="1 6 7">Belongs to the acetokinase family.</text>
</comment>
<feature type="binding site" evidence="6">
    <location>
        <position position="384"/>
    </location>
    <ligand>
        <name>Mg(2+)</name>
        <dbReference type="ChEBI" id="CHEBI:18420"/>
    </ligand>
</feature>
<reference evidence="8 9" key="1">
    <citation type="journal article" date="2012" name="PLoS ONE">
        <title>Functional divergence in the genus oenococcus as predicted by genome sequencing of the newly-described species, Oenococcus kitaharae.</title>
        <authorList>
            <person name="Borneman A.R."/>
            <person name="McCarthy J.M."/>
            <person name="Chambers P.J."/>
            <person name="Bartowsky E.J."/>
        </authorList>
    </citation>
    <scope>NUCLEOTIDE SEQUENCE [LARGE SCALE GENOMIC DNA]</scope>
    <source>
        <strain evidence="9">DSM17330</strain>
    </source>
</reference>
<evidence type="ECO:0000256" key="6">
    <source>
        <dbReference type="HAMAP-Rule" id="MF_00020"/>
    </source>
</evidence>
<comment type="pathway">
    <text evidence="6">Metabolic intermediate biosynthesis; acetyl-CoA biosynthesis; acetyl-CoA from acetate: step 1/2.</text>
</comment>
<feature type="site" description="Transition state stabilizer" evidence="6">
    <location>
        <position position="181"/>
    </location>
</feature>
<dbReference type="RefSeq" id="WP_007746122.1">
    <property type="nucleotide sequence ID" value="NZ_CM001398.1"/>
</dbReference>
<dbReference type="PRINTS" id="PR00471">
    <property type="entry name" value="ACETATEKNASE"/>
</dbReference>
<dbReference type="eggNOG" id="COG0282">
    <property type="taxonomic scope" value="Bacteria"/>
</dbReference>
<feature type="active site" description="Proton donor/acceptor" evidence="6">
    <location>
        <position position="149"/>
    </location>
</feature>
<dbReference type="PIRSF" id="PIRSF000722">
    <property type="entry name" value="Acetate_prop_kin"/>
    <property type="match status" value="1"/>
</dbReference>
<dbReference type="GO" id="GO:0000287">
    <property type="term" value="F:magnesium ion binding"/>
    <property type="evidence" value="ECO:0007669"/>
    <property type="project" value="UniProtKB-UniRule"/>
</dbReference>
<gene>
    <name evidence="6" type="primary">ackA</name>
    <name evidence="8" type="ORF">OKIT_1185</name>
</gene>
<evidence type="ECO:0000256" key="1">
    <source>
        <dbReference type="ARBA" id="ARBA00008748"/>
    </source>
</evidence>
<proteinExistence type="inferred from homology"/>
<comment type="subunit">
    <text evidence="6">Homodimer.</text>
</comment>
<dbReference type="InterPro" id="IPR023865">
    <property type="entry name" value="Aliphatic_acid_kinase_CS"/>
</dbReference>
<evidence type="ECO:0000256" key="7">
    <source>
        <dbReference type="RuleBase" id="RU003835"/>
    </source>
</evidence>
<feature type="binding site" evidence="6">
    <location>
        <begin position="331"/>
        <end position="335"/>
    </location>
    <ligand>
        <name>ATP</name>
        <dbReference type="ChEBI" id="CHEBI:30616"/>
    </ligand>
</feature>
<dbReference type="Pfam" id="PF00871">
    <property type="entry name" value="Acetate_kinase"/>
    <property type="match status" value="1"/>
</dbReference>
<feature type="binding site" evidence="6">
    <location>
        <begin position="284"/>
        <end position="286"/>
    </location>
    <ligand>
        <name>ATP</name>
        <dbReference type="ChEBI" id="CHEBI:30616"/>
    </ligand>
</feature>
<dbReference type="STRING" id="336988.NT96_07410"/>
<comment type="catalytic activity">
    <reaction evidence="6">
        <text>acetate + ATP = acetyl phosphate + ADP</text>
        <dbReference type="Rhea" id="RHEA:11352"/>
        <dbReference type="ChEBI" id="CHEBI:22191"/>
        <dbReference type="ChEBI" id="CHEBI:30089"/>
        <dbReference type="ChEBI" id="CHEBI:30616"/>
        <dbReference type="ChEBI" id="CHEBI:456216"/>
        <dbReference type="EC" id="2.7.2.1"/>
    </reaction>
</comment>
<evidence type="ECO:0000313" key="9">
    <source>
        <dbReference type="Proteomes" id="UP000004959"/>
    </source>
</evidence>
<dbReference type="GO" id="GO:0006085">
    <property type="term" value="P:acetyl-CoA biosynthetic process"/>
    <property type="evidence" value="ECO:0007669"/>
    <property type="project" value="UniProtKB-UniRule"/>
</dbReference>
<feature type="binding site" evidence="6">
    <location>
        <position position="8"/>
    </location>
    <ligand>
        <name>Mg(2+)</name>
        <dbReference type="ChEBI" id="CHEBI:18420"/>
    </ligand>
</feature>
<sequence length="397" mass="43913">MTKILSVNAGSSSLKFKLMDMPEEKVIAEGMIERIGVDLSQDDNVSIKFQGEKHKSRHAFSNHEEAINFTLAQFKDLGIVKDFDEIKGIGHRIVAGGEWFNKSVLIDDEVLKKIERLAAYAPLHNPANALGIKAFSKIIPNAVEVAVFDTAFHQTMPKENYLYAVPYEYYTKYGVRKYGAHGTSHKYVAEQAAQMLHKPLESLKLITMHLGAGASVTAIKDGKSLDTSMGFSPLAGLIMATRSGDVDVSLVNYVKGKEGLSDQQMLDILNHKSGLLGISTLSSDMRDLLDVYDTNEHARLAVNMFVNRVVNYIAQYYFELQGVDALVFTAGIGENSVPIRKMILEKLAFLGVKLDEKANDQHGVQTAITQPDSSITAFLIPTNEELEIARDVQNLMK</sequence>
<dbReference type="UniPathway" id="UPA00340">
    <property type="reaction ID" value="UER00458"/>
</dbReference>
<keyword evidence="9" id="KW-1185">Reference proteome</keyword>
<keyword evidence="5 6" id="KW-0067">ATP-binding</keyword>
<comment type="function">
    <text evidence="6">Catalyzes the formation of acetyl phosphate from acetate and ATP. Can also catalyze the reverse reaction.</text>
</comment>
<keyword evidence="2 6" id="KW-0808">Transferase</keyword>
<name>G9WJT4_9LACO</name>
<dbReference type="InterPro" id="IPR004372">
    <property type="entry name" value="Ac/propionate_kinase"/>
</dbReference>
<dbReference type="GO" id="GO:0005524">
    <property type="term" value="F:ATP binding"/>
    <property type="evidence" value="ECO:0007669"/>
    <property type="project" value="UniProtKB-KW"/>
</dbReference>
<dbReference type="GO" id="GO:0005737">
    <property type="term" value="C:cytoplasm"/>
    <property type="evidence" value="ECO:0007669"/>
    <property type="project" value="UniProtKB-SubCell"/>
</dbReference>
<dbReference type="PATRIC" id="fig|1045004.4.peg.1182"/>
<dbReference type="CDD" id="cd24010">
    <property type="entry name" value="ASKHA_NBD_AcK_PK"/>
    <property type="match status" value="1"/>
</dbReference>
<evidence type="ECO:0000256" key="4">
    <source>
        <dbReference type="ARBA" id="ARBA00022777"/>
    </source>
</evidence>
<dbReference type="PROSITE" id="PS01076">
    <property type="entry name" value="ACETATE_KINASE_2"/>
    <property type="match status" value="1"/>
</dbReference>
<keyword evidence="4 6" id="KW-0418">Kinase</keyword>
<dbReference type="SUPFAM" id="SSF53067">
    <property type="entry name" value="Actin-like ATPase domain"/>
    <property type="match status" value="2"/>
</dbReference>
<dbReference type="EC" id="2.7.2.1" evidence="6"/>
<dbReference type="PANTHER" id="PTHR21060:SF15">
    <property type="entry name" value="ACETATE KINASE-RELATED"/>
    <property type="match status" value="1"/>
</dbReference>
<dbReference type="PANTHER" id="PTHR21060">
    <property type="entry name" value="ACETATE KINASE"/>
    <property type="match status" value="1"/>
</dbReference>
<evidence type="ECO:0000313" key="8">
    <source>
        <dbReference type="EMBL" id="EHN59283.1"/>
    </source>
</evidence>
<dbReference type="EMBL" id="AFVZ01000001">
    <property type="protein sequence ID" value="EHN59283.1"/>
    <property type="molecule type" value="Genomic_DNA"/>
</dbReference>
<dbReference type="PROSITE" id="PS01075">
    <property type="entry name" value="ACETATE_KINASE_1"/>
    <property type="match status" value="1"/>
</dbReference>
<protein>
    <recommendedName>
        <fullName evidence="6">Acetate kinase</fullName>
        <ecNumber evidence="6">2.7.2.1</ecNumber>
    </recommendedName>
    <alternativeName>
        <fullName evidence="6">Acetokinase</fullName>
    </alternativeName>
</protein>
<keyword evidence="6" id="KW-0479">Metal-binding</keyword>
<keyword evidence="6" id="KW-0963">Cytoplasm</keyword>
<keyword evidence="3 6" id="KW-0547">Nucleotide-binding</keyword>
<organism evidence="8 9">
    <name type="scientific">Oenococcus kitaharae DSM 17330</name>
    <dbReference type="NCBI Taxonomy" id="1045004"/>
    <lineage>
        <taxon>Bacteria</taxon>
        <taxon>Bacillati</taxon>
        <taxon>Bacillota</taxon>
        <taxon>Bacilli</taxon>
        <taxon>Lactobacillales</taxon>
        <taxon>Lactobacillaceae</taxon>
        <taxon>Oenococcus</taxon>
    </lineage>
</organism>
<keyword evidence="6" id="KW-0460">Magnesium</keyword>
<feature type="binding site" evidence="6">
    <location>
        <position position="15"/>
    </location>
    <ligand>
        <name>ATP</name>
        <dbReference type="ChEBI" id="CHEBI:30616"/>
    </ligand>
</feature>
<evidence type="ECO:0000256" key="2">
    <source>
        <dbReference type="ARBA" id="ARBA00022679"/>
    </source>
</evidence>
<feature type="binding site" evidence="6">
    <location>
        <position position="92"/>
    </location>
    <ligand>
        <name>substrate</name>
    </ligand>
</feature>
<dbReference type="HOGENOM" id="CLU_020352_0_1_9"/>